<sequence>MSARAIEPRSASEKTSAGALPPSSRCTRLDEGAAAAMTAWPVRADPVTDTICTSGSRTMASPISAPPVTMFKTPGGSPASAASSARRRVERGVFGAGFSTMVLPAARAGPIFQIAMTKGKFQGAMLPTTPIGRRTSMEVYPLLSTPAPVPSSDRPEPAKKRRLSAAKGSSPSAKTAVGLPVSSTSRRVSSPESDSMRSARRSRIRARSPGVRPDQSPKAAAAADVASPTSSADAGVIAAEMSPVAGFTRSWRPPRPERVSPLMWTP</sequence>
<feature type="region of interest" description="Disordered" evidence="1">
    <location>
        <begin position="247"/>
        <end position="266"/>
    </location>
</feature>
<evidence type="ECO:0000256" key="1">
    <source>
        <dbReference type="SAM" id="MobiDB-lite"/>
    </source>
</evidence>
<feature type="compositionally biased region" description="Low complexity" evidence="1">
    <location>
        <begin position="180"/>
        <end position="193"/>
    </location>
</feature>
<feature type="region of interest" description="Disordered" evidence="1">
    <location>
        <begin position="1"/>
        <end position="28"/>
    </location>
</feature>
<feature type="compositionally biased region" description="Basic and acidic residues" evidence="1">
    <location>
        <begin position="1"/>
        <end position="12"/>
    </location>
</feature>
<name>A0A6J7NUK5_9ZZZZ</name>
<feature type="compositionally biased region" description="Low complexity" evidence="1">
    <location>
        <begin position="213"/>
        <end position="232"/>
    </location>
</feature>
<evidence type="ECO:0000313" key="2">
    <source>
        <dbReference type="EMBL" id="CAB4996796.1"/>
    </source>
</evidence>
<gene>
    <name evidence="2" type="ORF">UFOPK3957_01335</name>
</gene>
<accession>A0A6J7NUK5</accession>
<dbReference type="EMBL" id="CAFBOM010000240">
    <property type="protein sequence ID" value="CAB4996796.1"/>
    <property type="molecule type" value="Genomic_DNA"/>
</dbReference>
<dbReference type="AlphaFoldDB" id="A0A6J7NUK5"/>
<organism evidence="2">
    <name type="scientific">freshwater metagenome</name>
    <dbReference type="NCBI Taxonomy" id="449393"/>
    <lineage>
        <taxon>unclassified sequences</taxon>
        <taxon>metagenomes</taxon>
        <taxon>ecological metagenomes</taxon>
    </lineage>
</organism>
<protein>
    <submittedName>
        <fullName evidence="2">Unannotated protein</fullName>
    </submittedName>
</protein>
<reference evidence="2" key="1">
    <citation type="submission" date="2020-05" db="EMBL/GenBank/DDBJ databases">
        <authorList>
            <person name="Chiriac C."/>
            <person name="Salcher M."/>
            <person name="Ghai R."/>
            <person name="Kavagutti S V."/>
        </authorList>
    </citation>
    <scope>NUCLEOTIDE SEQUENCE</scope>
</reference>
<feature type="region of interest" description="Disordered" evidence="1">
    <location>
        <begin position="143"/>
        <end position="232"/>
    </location>
</feature>
<proteinExistence type="predicted"/>